<dbReference type="Pfam" id="PF08323">
    <property type="entry name" value="Glyco_transf_5"/>
    <property type="match status" value="1"/>
</dbReference>
<protein>
    <recommendedName>
        <fullName evidence="2">starch synthase</fullName>
        <ecNumber evidence="2">2.4.1.21</ecNumber>
    </recommendedName>
</protein>
<dbReference type="KEGG" id="cox:E0W60_32655"/>
<gene>
    <name evidence="6" type="ORF">E0W60_32655</name>
</gene>
<keyword evidence="6" id="KW-0614">Plasmid</keyword>
<dbReference type="PANTHER" id="PTHR45825">
    <property type="entry name" value="GRANULE-BOUND STARCH SYNTHASE 1, CHLOROPLASTIC/AMYLOPLASTIC"/>
    <property type="match status" value="1"/>
</dbReference>
<evidence type="ECO:0000256" key="2">
    <source>
        <dbReference type="ARBA" id="ARBA00012588"/>
    </source>
</evidence>
<dbReference type="Proteomes" id="UP000295294">
    <property type="component" value="Plasmid unnamed1"/>
</dbReference>
<accession>A0A4P7LIH4</accession>
<keyword evidence="3" id="KW-0328">Glycosyltransferase</keyword>
<geneLocation type="plasmid" evidence="6">
    <name>unnamed1</name>
</geneLocation>
<dbReference type="InterPro" id="IPR013534">
    <property type="entry name" value="Starch_synth_cat_dom"/>
</dbReference>
<dbReference type="EMBL" id="CP038636">
    <property type="protein sequence ID" value="QBY55966.1"/>
    <property type="molecule type" value="Genomic_DNA"/>
</dbReference>
<feature type="domain" description="Starch synthase catalytic" evidence="5">
    <location>
        <begin position="18"/>
        <end position="141"/>
    </location>
</feature>
<comment type="catalytic activity">
    <reaction evidence="1">
        <text>[(1-&gt;4)-alpha-D-glucosyl](n) + ADP-alpha-D-glucose = [(1-&gt;4)-alpha-D-glucosyl](n+1) + ADP + H(+)</text>
        <dbReference type="Rhea" id="RHEA:18189"/>
        <dbReference type="Rhea" id="RHEA-COMP:9584"/>
        <dbReference type="Rhea" id="RHEA-COMP:9587"/>
        <dbReference type="ChEBI" id="CHEBI:15378"/>
        <dbReference type="ChEBI" id="CHEBI:15444"/>
        <dbReference type="ChEBI" id="CHEBI:57498"/>
        <dbReference type="ChEBI" id="CHEBI:456216"/>
        <dbReference type="EC" id="2.4.1.21"/>
    </reaction>
</comment>
<evidence type="ECO:0000259" key="5">
    <source>
        <dbReference type="Pfam" id="PF08323"/>
    </source>
</evidence>
<evidence type="ECO:0000313" key="6">
    <source>
        <dbReference type="EMBL" id="QBY55966.1"/>
    </source>
</evidence>
<name>A0A4P7LIH4_9BURK</name>
<dbReference type="SUPFAM" id="SSF53756">
    <property type="entry name" value="UDP-Glycosyltransferase/glycogen phosphorylase"/>
    <property type="match status" value="1"/>
</dbReference>
<proteinExistence type="predicted"/>
<dbReference type="AlphaFoldDB" id="A0A4P7LIH4"/>
<dbReference type="OrthoDB" id="9808590at2"/>
<evidence type="ECO:0000256" key="4">
    <source>
        <dbReference type="ARBA" id="ARBA00022679"/>
    </source>
</evidence>
<organism evidence="6 7">
    <name type="scientific">Cupriavidus oxalaticus</name>
    <dbReference type="NCBI Taxonomy" id="96344"/>
    <lineage>
        <taxon>Bacteria</taxon>
        <taxon>Pseudomonadati</taxon>
        <taxon>Pseudomonadota</taxon>
        <taxon>Betaproteobacteria</taxon>
        <taxon>Burkholderiales</taxon>
        <taxon>Burkholderiaceae</taxon>
        <taxon>Cupriavidus</taxon>
    </lineage>
</organism>
<dbReference type="GO" id="GO:0009011">
    <property type="term" value="F:alpha-1,4-glucan glucosyltransferase (ADP-glucose donor) activity"/>
    <property type="evidence" value="ECO:0007669"/>
    <property type="project" value="UniProtKB-EC"/>
</dbReference>
<dbReference type="PANTHER" id="PTHR45825:SF11">
    <property type="entry name" value="ALPHA AMYLASE DOMAIN-CONTAINING PROTEIN"/>
    <property type="match status" value="1"/>
</dbReference>
<reference evidence="6 7" key="1">
    <citation type="submission" date="2019-03" db="EMBL/GenBank/DDBJ databases">
        <title>Efficiently degradation of phenoxyalkanoic acid herbicides by Cupriavidus oxalaticus strain X32.</title>
        <authorList>
            <person name="Sheng X."/>
        </authorList>
    </citation>
    <scope>NUCLEOTIDE SEQUENCE [LARGE SCALE GENOMIC DNA]</scope>
    <source>
        <strain evidence="6 7">X32</strain>
        <plasmid evidence="6 7">unnamed1</plasmid>
    </source>
</reference>
<dbReference type="Gene3D" id="3.40.50.2000">
    <property type="entry name" value="Glycogen Phosphorylase B"/>
    <property type="match status" value="1"/>
</dbReference>
<keyword evidence="4" id="KW-0808">Transferase</keyword>
<evidence type="ECO:0000313" key="7">
    <source>
        <dbReference type="Proteomes" id="UP000295294"/>
    </source>
</evidence>
<evidence type="ECO:0000256" key="1">
    <source>
        <dbReference type="ARBA" id="ARBA00001478"/>
    </source>
</evidence>
<sequence length="148" mass="15042">MVDAVPAPCGGGESTLHLLLVASEIVPLAKTGGLADVCGALPAAVARLGIDVRLIMPAYPEALACLDAPRQAADLGELLPGATVRLIAGSMPDSGLPVWLIDCPALYDRTGTPYQDSSGCEWGDNAQRFGVLCHAAARAALGQAVHGS</sequence>
<evidence type="ECO:0000256" key="3">
    <source>
        <dbReference type="ARBA" id="ARBA00022676"/>
    </source>
</evidence>
<dbReference type="EC" id="2.4.1.21" evidence="2"/>